<name>A0A9X2KTT6_9GAMM</name>
<keyword evidence="3" id="KW-1185">Reference proteome</keyword>
<dbReference type="Proteomes" id="UP001139319">
    <property type="component" value="Unassembled WGS sequence"/>
</dbReference>
<feature type="domain" description="Hemerythrin-like" evidence="1">
    <location>
        <begin position="3"/>
        <end position="120"/>
    </location>
</feature>
<dbReference type="PANTHER" id="PTHR35585">
    <property type="entry name" value="HHE DOMAIN PROTEIN (AFU_ORTHOLOGUE AFUA_4G00730)"/>
    <property type="match status" value="1"/>
</dbReference>
<evidence type="ECO:0000313" key="2">
    <source>
        <dbReference type="EMBL" id="MCP8899532.1"/>
    </source>
</evidence>
<evidence type="ECO:0000313" key="3">
    <source>
        <dbReference type="Proteomes" id="UP001139319"/>
    </source>
</evidence>
<evidence type="ECO:0000259" key="1">
    <source>
        <dbReference type="Pfam" id="PF01814"/>
    </source>
</evidence>
<dbReference type="EMBL" id="JAMFTH010000002">
    <property type="protein sequence ID" value="MCP8899532.1"/>
    <property type="molecule type" value="Genomic_DNA"/>
</dbReference>
<dbReference type="Gene3D" id="1.20.120.520">
    <property type="entry name" value="nmb1532 protein domain like"/>
    <property type="match status" value="1"/>
</dbReference>
<dbReference type="AlphaFoldDB" id="A0A9X2KTT6"/>
<dbReference type="InterPro" id="IPR012312">
    <property type="entry name" value="Hemerythrin-like"/>
</dbReference>
<accession>A0A9X2KTT6</accession>
<reference evidence="2" key="2">
    <citation type="submission" date="2023-01" db="EMBL/GenBank/DDBJ databases">
        <title>Gilvimarinus xylanilyticus HB14 isolated from Caulerpa lentillifera aquaculture base in Hainan, China.</title>
        <authorList>
            <person name="Zhang Y.-J."/>
        </authorList>
    </citation>
    <scope>NUCLEOTIDE SEQUENCE</scope>
    <source>
        <strain evidence="2">HB14</strain>
    </source>
</reference>
<dbReference type="Pfam" id="PF01814">
    <property type="entry name" value="Hemerythrin"/>
    <property type="match status" value="1"/>
</dbReference>
<comment type="caution">
    <text evidence="2">The sequence shown here is derived from an EMBL/GenBank/DDBJ whole genome shotgun (WGS) entry which is preliminary data.</text>
</comment>
<sequence length="147" mass="17024">MSIFDALREDHDVQRKLLDDLISTEGKSREREQFLGLIKEAMESHAAAEERYFYKPLIDFDTTIDHSRHSVAEHHELEELLEALTDTDMDSSAWMVKAKNLKERLLHHLDEEETEVFPLAGKALTPELKNQLGSDYIAEMSKRSHFA</sequence>
<dbReference type="RefSeq" id="WP_253967829.1">
    <property type="nucleotide sequence ID" value="NZ_JAMFTH010000002.1"/>
</dbReference>
<reference evidence="2" key="1">
    <citation type="submission" date="2022-05" db="EMBL/GenBank/DDBJ databases">
        <authorList>
            <person name="Sun H.-N."/>
        </authorList>
    </citation>
    <scope>NUCLEOTIDE SEQUENCE</scope>
    <source>
        <strain evidence="2">HB14</strain>
    </source>
</reference>
<protein>
    <submittedName>
        <fullName evidence="2">Hemerythrin domain-containing protein</fullName>
    </submittedName>
</protein>
<proteinExistence type="predicted"/>
<dbReference type="PANTHER" id="PTHR35585:SF1">
    <property type="entry name" value="HHE DOMAIN PROTEIN (AFU_ORTHOLOGUE AFUA_4G00730)"/>
    <property type="match status" value="1"/>
</dbReference>
<gene>
    <name evidence="2" type="ORF">M6D89_09500</name>
</gene>
<organism evidence="2 3">
    <name type="scientific">Gilvimarinus xylanilyticus</name>
    <dbReference type="NCBI Taxonomy" id="2944139"/>
    <lineage>
        <taxon>Bacteria</taxon>
        <taxon>Pseudomonadati</taxon>
        <taxon>Pseudomonadota</taxon>
        <taxon>Gammaproteobacteria</taxon>
        <taxon>Cellvibrionales</taxon>
        <taxon>Cellvibrionaceae</taxon>
        <taxon>Gilvimarinus</taxon>
    </lineage>
</organism>